<dbReference type="GO" id="GO:0005886">
    <property type="term" value="C:plasma membrane"/>
    <property type="evidence" value="ECO:0007669"/>
    <property type="project" value="TreeGrafter"/>
</dbReference>
<evidence type="ECO:0000256" key="1">
    <source>
        <dbReference type="ARBA" id="ARBA00007831"/>
    </source>
</evidence>
<reference evidence="4" key="1">
    <citation type="submission" date="2015-12" db="EMBL/GenBank/DDBJ databases">
        <title>Comparative cell biology and evolution of annexins in diplomonads.</title>
        <authorList>
            <person name="Einarsson E."/>
            <person name="Astvaldsson A."/>
            <person name="Hultenby K."/>
            <person name="Andersson J.O."/>
            <person name="Svard S.G."/>
            <person name="Jerlstrom-Hultqvist J."/>
        </authorList>
    </citation>
    <scope>NUCLEOTIDE SEQUENCE</scope>
</reference>
<dbReference type="GO" id="GO:0001786">
    <property type="term" value="F:phosphatidylserine binding"/>
    <property type="evidence" value="ECO:0007669"/>
    <property type="project" value="TreeGrafter"/>
</dbReference>
<comment type="similarity">
    <text evidence="1">Belongs to the annexin family.</text>
</comment>
<dbReference type="Pfam" id="PF22293">
    <property type="entry name" value="ANXE1_4th"/>
    <property type="match status" value="1"/>
</dbReference>
<dbReference type="GO" id="GO:0005737">
    <property type="term" value="C:cytoplasm"/>
    <property type="evidence" value="ECO:0007669"/>
    <property type="project" value="TreeGrafter"/>
</dbReference>
<evidence type="ECO:0000256" key="3">
    <source>
        <dbReference type="ARBA" id="ARBA00023216"/>
    </source>
</evidence>
<sequence>MLKINSIIMQIIINIIIPQIQFFPIQMSNYKEQAEKLYKAMKGIGTNEEAIIEVASSHSAEERLAIAEAFLGLYGDSLEKYLKKELTGNLEKLMVPLFKGRYSMWAQYINEAIKGAGTDEQLLIEMIFLLNDSDQQRVEVEYRRLFGKDLKTAVENDISGGHWAKLIRAWLHAKNDSGADPEKIADDLWEAAKGAGTDEQVFMSILANCHPALYKAVCDKFIMKYRKDVADIIKKEFSGKSEEAFLSAHYSLFDRSIAAARQIKLAYKGAGTDEMQLIRATVLFSDRVRGNDLKQAYKVFGDVLKDTKKDLNGKFEKAIISLWQM</sequence>
<evidence type="ECO:0000256" key="2">
    <source>
        <dbReference type="ARBA" id="ARBA00022737"/>
    </source>
</evidence>
<keyword evidence="2" id="KW-0677">Repeat</keyword>
<name>A0A142C655_SPIBA</name>
<dbReference type="AlphaFoldDB" id="A0A142C655"/>
<dbReference type="InterPro" id="IPR037104">
    <property type="entry name" value="Annexin_sf"/>
</dbReference>
<dbReference type="PROSITE" id="PS51897">
    <property type="entry name" value="ANNEXIN_2"/>
    <property type="match status" value="2"/>
</dbReference>
<dbReference type="InterPro" id="IPR001464">
    <property type="entry name" value="Annexin"/>
</dbReference>
<dbReference type="PRINTS" id="PR00196">
    <property type="entry name" value="ANNEXIN"/>
</dbReference>
<dbReference type="PANTHER" id="PTHR10502:SF102">
    <property type="entry name" value="ANNEXIN B11"/>
    <property type="match status" value="1"/>
</dbReference>
<dbReference type="GO" id="GO:0005544">
    <property type="term" value="F:calcium-dependent phospholipid binding"/>
    <property type="evidence" value="ECO:0007669"/>
    <property type="project" value="InterPro"/>
</dbReference>
<dbReference type="GO" id="GO:0005509">
    <property type="term" value="F:calcium ion binding"/>
    <property type="evidence" value="ECO:0007669"/>
    <property type="project" value="InterPro"/>
</dbReference>
<protein>
    <submittedName>
        <fullName evidence="4">Annexin 3</fullName>
    </submittedName>
</protein>
<dbReference type="SMART" id="SM00335">
    <property type="entry name" value="ANX"/>
    <property type="match status" value="3"/>
</dbReference>
<keyword evidence="3" id="KW-0041">Annexin</keyword>
<dbReference type="InterPro" id="IPR018502">
    <property type="entry name" value="Annexin_repeat"/>
</dbReference>
<accession>A0A142C655</accession>
<dbReference type="EMBL" id="KU341425">
    <property type="protein sequence ID" value="AMP46306.1"/>
    <property type="molecule type" value="Genomic_DNA"/>
</dbReference>
<dbReference type="PANTHER" id="PTHR10502">
    <property type="entry name" value="ANNEXIN"/>
    <property type="match status" value="1"/>
</dbReference>
<organism evidence="4">
    <name type="scientific">Spironucleus barkhanus</name>
    <dbReference type="NCBI Taxonomy" id="103874"/>
    <lineage>
        <taxon>Eukaryota</taxon>
        <taxon>Metamonada</taxon>
        <taxon>Diplomonadida</taxon>
        <taxon>Hexamitidae</taxon>
        <taxon>Hexamitinae</taxon>
        <taxon>Spironucleus</taxon>
    </lineage>
</organism>
<dbReference type="Gene3D" id="1.10.220.10">
    <property type="entry name" value="Annexin"/>
    <property type="match status" value="4"/>
</dbReference>
<dbReference type="Pfam" id="PF00191">
    <property type="entry name" value="Annexin"/>
    <property type="match status" value="3"/>
</dbReference>
<dbReference type="FunFam" id="1.10.220.10:FF:000005">
    <property type="entry name" value="Annexin"/>
    <property type="match status" value="1"/>
</dbReference>
<proteinExistence type="inferred from homology"/>
<dbReference type="SUPFAM" id="SSF47874">
    <property type="entry name" value="Annexin"/>
    <property type="match status" value="1"/>
</dbReference>
<evidence type="ECO:0000313" key="4">
    <source>
        <dbReference type="EMBL" id="AMP46306.1"/>
    </source>
</evidence>